<organism evidence="6 7">
    <name type="scientific">Rouxiella aceris</name>
    <dbReference type="NCBI Taxonomy" id="2703884"/>
    <lineage>
        <taxon>Bacteria</taxon>
        <taxon>Pseudomonadati</taxon>
        <taxon>Pseudomonadota</taxon>
        <taxon>Gammaproteobacteria</taxon>
        <taxon>Enterobacterales</taxon>
        <taxon>Yersiniaceae</taxon>
        <taxon>Rouxiella</taxon>
    </lineage>
</organism>
<dbReference type="GO" id="GO:0005980">
    <property type="term" value="P:glycogen catabolic process"/>
    <property type="evidence" value="ECO:0007669"/>
    <property type="project" value="InterPro"/>
</dbReference>
<keyword evidence="3" id="KW-0326">Glycosidase</keyword>
<keyword evidence="2" id="KW-0378">Hydrolase</keyword>
<feature type="region of interest" description="Disordered" evidence="4">
    <location>
        <begin position="458"/>
        <end position="480"/>
    </location>
</feature>
<evidence type="ECO:0000256" key="2">
    <source>
        <dbReference type="ARBA" id="ARBA00022801"/>
    </source>
</evidence>
<dbReference type="Pfam" id="PF18390">
    <property type="entry name" value="GlgX_C"/>
    <property type="match status" value="1"/>
</dbReference>
<dbReference type="SMART" id="SM00642">
    <property type="entry name" value="Aamy"/>
    <property type="match status" value="1"/>
</dbReference>
<dbReference type="InterPro" id="IPR013783">
    <property type="entry name" value="Ig-like_fold"/>
</dbReference>
<dbReference type="InterPro" id="IPR004193">
    <property type="entry name" value="Glyco_hydro_13_N"/>
</dbReference>
<dbReference type="SUPFAM" id="SSF51445">
    <property type="entry name" value="(Trans)glycosidases"/>
    <property type="match status" value="1"/>
</dbReference>
<dbReference type="AlphaFoldDB" id="A0A848ML01"/>
<dbReference type="Pfam" id="PF00128">
    <property type="entry name" value="Alpha-amylase"/>
    <property type="match status" value="1"/>
</dbReference>
<dbReference type="InterPro" id="IPR044505">
    <property type="entry name" value="GlgX_Isoamylase_N_E_set"/>
</dbReference>
<keyword evidence="7" id="KW-1185">Reference proteome</keyword>
<dbReference type="NCBIfam" id="TIGR02100">
    <property type="entry name" value="glgX_debranch"/>
    <property type="match status" value="1"/>
</dbReference>
<name>A0A848ML01_9GAMM</name>
<dbReference type="Gene3D" id="2.60.40.10">
    <property type="entry name" value="Immunoglobulins"/>
    <property type="match status" value="1"/>
</dbReference>
<dbReference type="InterPro" id="IPR017853">
    <property type="entry name" value="GH"/>
</dbReference>
<dbReference type="Pfam" id="PF02922">
    <property type="entry name" value="CBM_48"/>
    <property type="match status" value="1"/>
</dbReference>
<dbReference type="NCBIfam" id="NF002983">
    <property type="entry name" value="PRK03705.1"/>
    <property type="match status" value="1"/>
</dbReference>
<dbReference type="RefSeq" id="WP_169404112.1">
    <property type="nucleotide sequence ID" value="NZ_JAADJU010000008.1"/>
</dbReference>
<dbReference type="CDD" id="cd11326">
    <property type="entry name" value="AmyAc_Glg_debranch"/>
    <property type="match status" value="1"/>
</dbReference>
<gene>
    <name evidence="6" type="primary">glgX</name>
    <name evidence="6" type="ORF">GW590_16255</name>
</gene>
<reference evidence="6 7" key="2">
    <citation type="submission" date="2020-06" db="EMBL/GenBank/DDBJ databases">
        <title>Polyphasic characterization of a Rahnella strain isolated from tree sap.</title>
        <authorList>
            <person name="Kim I.S."/>
        </authorList>
    </citation>
    <scope>NUCLEOTIDE SEQUENCE [LARGE SCALE GENOMIC DNA]</scope>
    <source>
        <strain evidence="6 7">SAP-1</strain>
    </source>
</reference>
<accession>A0A848ML01</accession>
<feature type="domain" description="Glycosyl hydrolase family 13 catalytic" evidence="5">
    <location>
        <begin position="151"/>
        <end position="560"/>
    </location>
</feature>
<protein>
    <submittedName>
        <fullName evidence="6">Glycogen debranching protein GlgX</fullName>
    </submittedName>
</protein>
<dbReference type="Proteomes" id="UP000585363">
    <property type="component" value="Unassembled WGS sequence"/>
</dbReference>
<proteinExistence type="inferred from homology"/>
<comment type="caution">
    <text evidence="6">The sequence shown here is derived from an EMBL/GenBank/DDBJ whole genome shotgun (WGS) entry which is preliminary data.</text>
</comment>
<dbReference type="InterPro" id="IPR011837">
    <property type="entry name" value="Glycogen_debranch_GlgX"/>
</dbReference>
<evidence type="ECO:0000256" key="1">
    <source>
        <dbReference type="ARBA" id="ARBA00008061"/>
    </source>
</evidence>
<dbReference type="SUPFAM" id="SSF51011">
    <property type="entry name" value="Glycosyl hydrolase domain"/>
    <property type="match status" value="1"/>
</dbReference>
<evidence type="ECO:0000313" key="7">
    <source>
        <dbReference type="Proteomes" id="UP000585363"/>
    </source>
</evidence>
<dbReference type="PANTHER" id="PTHR43002">
    <property type="entry name" value="GLYCOGEN DEBRANCHING ENZYME"/>
    <property type="match status" value="1"/>
</dbReference>
<dbReference type="InterPro" id="IPR006047">
    <property type="entry name" value="GH13_cat_dom"/>
</dbReference>
<evidence type="ECO:0000256" key="4">
    <source>
        <dbReference type="SAM" id="MobiDB-lite"/>
    </source>
</evidence>
<dbReference type="EMBL" id="JAADJU010000008">
    <property type="protein sequence ID" value="NMP28415.1"/>
    <property type="molecule type" value="Genomic_DNA"/>
</dbReference>
<sequence>MPRLQPGHALPFGARFEGNGVNFCLFSVGAEKIELCLFDEQGNETRHRLPGRSGNLWHGFLPGATVGQRYGFRAYGPFDPAKGQRFNPQKLLIDPSARELEGQLGDDPRLCGGVDVADAADSAPVMLKSRVSREDFDWQGDVLPAIPWGETVIYEAHVRGLTQQHPAIPEALRGSYAALAHPTMLAYFKRLGITALELLPVQQHADEPRLQRLGLRNYWGYNVVAPWALEPAYASGVDGVSAQNEFKAAIKALHQAGIEVILDVVFNHTAELDVEGPTLAQRGLGNGAWYWLNHDGSENNLTGCGNALRLVDDELVAWTLACLHHWLDDYHVDGFRFDLGTLLGRTPEFRADAPLLQAIITDPKLSACKLIAEPWDIGVGGYQLGHFPAPFAEWSDRWRDDMRQFWLHGRLSLGTFASRFSASADLFNHAGRLPAAAINMLTAHDGFTLRDLVSFNNKHNQANGENNRDGHSQNYSQNHGAEGLDASAEVMAQRRLSQRALLATLLLSQGTPMLLAGDEFGHTQQGNNNAYCQDNALTWLDWPQADEELTDYVSQLIALRKRIPALTQNRWWQGTPEGDVQWLDSAAKPMTIKSWEQGEQQCLQIRLSDRWLLVVNASLHDVAMALPEGRWLCVAPFDNEQQDVREGSPWRATAKTLCVLAKG</sequence>
<evidence type="ECO:0000313" key="6">
    <source>
        <dbReference type="EMBL" id="NMP28415.1"/>
    </source>
</evidence>
<reference evidence="6 7" key="1">
    <citation type="submission" date="2020-01" db="EMBL/GenBank/DDBJ databases">
        <authorList>
            <person name="Lee S.D."/>
        </authorList>
    </citation>
    <scope>NUCLEOTIDE SEQUENCE [LARGE SCALE GENOMIC DNA]</scope>
    <source>
        <strain evidence="6 7">SAP-1</strain>
    </source>
</reference>
<comment type="similarity">
    <text evidence="1">Belongs to the glycosyl hydrolase 13 family.</text>
</comment>
<evidence type="ECO:0000259" key="5">
    <source>
        <dbReference type="SMART" id="SM00642"/>
    </source>
</evidence>
<dbReference type="SUPFAM" id="SSF81296">
    <property type="entry name" value="E set domains"/>
    <property type="match status" value="1"/>
</dbReference>
<evidence type="ECO:0000256" key="3">
    <source>
        <dbReference type="ARBA" id="ARBA00023295"/>
    </source>
</evidence>
<dbReference type="CDD" id="cd02856">
    <property type="entry name" value="E_set_GDE_Isoamylase_N"/>
    <property type="match status" value="1"/>
</dbReference>
<dbReference type="GO" id="GO:0004135">
    <property type="term" value="F:amylo-alpha-1,6-glucosidase activity"/>
    <property type="evidence" value="ECO:0007669"/>
    <property type="project" value="InterPro"/>
</dbReference>
<dbReference type="InterPro" id="IPR014756">
    <property type="entry name" value="Ig_E-set"/>
</dbReference>
<dbReference type="Gene3D" id="2.60.40.1180">
    <property type="entry name" value="Golgi alpha-mannosidase II"/>
    <property type="match status" value="1"/>
</dbReference>
<dbReference type="InterPro" id="IPR013780">
    <property type="entry name" value="Glyco_hydro_b"/>
</dbReference>
<dbReference type="Gene3D" id="3.20.20.80">
    <property type="entry name" value="Glycosidases"/>
    <property type="match status" value="1"/>
</dbReference>
<dbReference type="InterPro" id="IPR040784">
    <property type="entry name" value="GlgX_C"/>
</dbReference>